<keyword evidence="4 7" id="KW-0560">Oxidoreductase</keyword>
<keyword evidence="5 7" id="KW-0408">Iron</keyword>
<comment type="similarity">
    <text evidence="1 7">Belongs to the cytochrome P450 family.</text>
</comment>
<evidence type="ECO:0000313" key="9">
    <source>
        <dbReference type="Proteomes" id="UP001589627"/>
    </source>
</evidence>
<dbReference type="PRINTS" id="PR00385">
    <property type="entry name" value="P450"/>
</dbReference>
<dbReference type="InterPro" id="IPR017972">
    <property type="entry name" value="Cyt_P450_CS"/>
</dbReference>
<dbReference type="PANTHER" id="PTHR24291:SF50">
    <property type="entry name" value="BIFUNCTIONAL ALBAFLAVENONE MONOOXYGENASE_TERPENE SYNTHASE"/>
    <property type="match status" value="1"/>
</dbReference>
<dbReference type="InterPro" id="IPR001128">
    <property type="entry name" value="Cyt_P450"/>
</dbReference>
<dbReference type="SUPFAM" id="SSF48264">
    <property type="entry name" value="Cytochrome P450"/>
    <property type="match status" value="1"/>
</dbReference>
<reference evidence="8 9" key="1">
    <citation type="submission" date="2024-09" db="EMBL/GenBank/DDBJ databases">
        <authorList>
            <person name="Sun Q."/>
            <person name="Mori K."/>
        </authorList>
    </citation>
    <scope>NUCLEOTIDE SEQUENCE [LARGE SCALE GENOMIC DNA]</scope>
    <source>
        <strain evidence="8 9">TBRC 0563</strain>
    </source>
</reference>
<evidence type="ECO:0000256" key="7">
    <source>
        <dbReference type="RuleBase" id="RU000461"/>
    </source>
</evidence>
<evidence type="ECO:0000256" key="2">
    <source>
        <dbReference type="ARBA" id="ARBA00022617"/>
    </source>
</evidence>
<keyword evidence="2 7" id="KW-0349">Heme</keyword>
<accession>A0ABV5YNT9</accession>
<dbReference type="Gene3D" id="1.10.630.10">
    <property type="entry name" value="Cytochrome P450"/>
    <property type="match status" value="1"/>
</dbReference>
<evidence type="ECO:0000256" key="4">
    <source>
        <dbReference type="ARBA" id="ARBA00023002"/>
    </source>
</evidence>
<dbReference type="Pfam" id="PF00067">
    <property type="entry name" value="p450"/>
    <property type="match status" value="1"/>
</dbReference>
<proteinExistence type="inferred from homology"/>
<dbReference type="InterPro" id="IPR050196">
    <property type="entry name" value="Cytochrome_P450_Monoox"/>
</dbReference>
<dbReference type="PROSITE" id="PS00086">
    <property type="entry name" value="CYTOCHROME_P450"/>
    <property type="match status" value="1"/>
</dbReference>
<dbReference type="PRINTS" id="PR00463">
    <property type="entry name" value="EP450I"/>
</dbReference>
<dbReference type="PANTHER" id="PTHR24291">
    <property type="entry name" value="CYTOCHROME P450 FAMILY 4"/>
    <property type="match status" value="1"/>
</dbReference>
<evidence type="ECO:0000256" key="5">
    <source>
        <dbReference type="ARBA" id="ARBA00023004"/>
    </source>
</evidence>
<sequence>MSAVVESRLPRNARTFRLYRSLPRLLKDPIGEIEQIGRLADGDLVRIDFGVFRAHVASHPDHVQRILRDESDNFLRDGTFWRPLHRLFGDSILGEGPDWELSRHSLQPVLTHRHLNVVADRIAGSIDQSIEKLTRTAEAGRPIDARAELGTIINTAVLKVFFGDKISDADNQRLLPAFENIATAIAFRFLLPFLPESMPVPGDRAFKKGVEEMDSVLFSVIEKYRRRPDDGTDFFSALCQTRTAEGGEVTDRWVRDNLVAMFATATETTVSALTWLWPLLDAHPEVAGRLYEEVDRVVGRDRVGPRHLPGLDYTKQVVQELLRLYPVGWLFPRRAVAPAEFDGVRVKAGDTLLISPFLTHRLKAFWPRPLEFDPERFTPGRVTAESRRHRYSYFPFGGGPHQCIGMHIFNLEAELIVAGLLSRFRPVLAGRVPETPRIGATLRPREDVELFLRAV</sequence>
<evidence type="ECO:0000256" key="3">
    <source>
        <dbReference type="ARBA" id="ARBA00022723"/>
    </source>
</evidence>
<dbReference type="InterPro" id="IPR002401">
    <property type="entry name" value="Cyt_P450_E_grp-I"/>
</dbReference>
<organism evidence="8 9">
    <name type="scientific">Actinoallomurus acaciae</name>
    <dbReference type="NCBI Taxonomy" id="502577"/>
    <lineage>
        <taxon>Bacteria</taxon>
        <taxon>Bacillati</taxon>
        <taxon>Actinomycetota</taxon>
        <taxon>Actinomycetes</taxon>
        <taxon>Streptosporangiales</taxon>
        <taxon>Thermomonosporaceae</taxon>
        <taxon>Actinoallomurus</taxon>
    </lineage>
</organism>
<dbReference type="InterPro" id="IPR036396">
    <property type="entry name" value="Cyt_P450_sf"/>
</dbReference>
<evidence type="ECO:0000256" key="6">
    <source>
        <dbReference type="ARBA" id="ARBA00023033"/>
    </source>
</evidence>
<evidence type="ECO:0000313" key="8">
    <source>
        <dbReference type="EMBL" id="MFB9836706.1"/>
    </source>
</evidence>
<keyword evidence="3 7" id="KW-0479">Metal-binding</keyword>
<protein>
    <submittedName>
        <fullName evidence="8">Cytochrome P450</fullName>
    </submittedName>
</protein>
<keyword evidence="9" id="KW-1185">Reference proteome</keyword>
<gene>
    <name evidence="8" type="ORF">ACFFNX_31485</name>
</gene>
<evidence type="ECO:0000256" key="1">
    <source>
        <dbReference type="ARBA" id="ARBA00010617"/>
    </source>
</evidence>
<dbReference type="EMBL" id="JBHLZP010000303">
    <property type="protein sequence ID" value="MFB9836706.1"/>
    <property type="molecule type" value="Genomic_DNA"/>
</dbReference>
<keyword evidence="6 7" id="KW-0503">Monooxygenase</keyword>
<dbReference type="Proteomes" id="UP001589627">
    <property type="component" value="Unassembled WGS sequence"/>
</dbReference>
<name>A0ABV5YNT9_9ACTN</name>
<comment type="caution">
    <text evidence="8">The sequence shown here is derived from an EMBL/GenBank/DDBJ whole genome shotgun (WGS) entry which is preliminary data.</text>
</comment>
<dbReference type="RefSeq" id="WP_378209513.1">
    <property type="nucleotide sequence ID" value="NZ_JBHLZP010000303.1"/>
</dbReference>